<dbReference type="Proteomes" id="UP000823865">
    <property type="component" value="Unassembled WGS sequence"/>
</dbReference>
<evidence type="ECO:0000313" key="3">
    <source>
        <dbReference type="Proteomes" id="UP000823865"/>
    </source>
</evidence>
<gene>
    <name evidence="2" type="ORF">H9789_11580</name>
</gene>
<dbReference type="InterPro" id="IPR008969">
    <property type="entry name" value="CarboxyPept-like_regulatory"/>
</dbReference>
<name>A0A9E2L9G6_9BACT</name>
<dbReference type="SUPFAM" id="SSF49464">
    <property type="entry name" value="Carboxypeptidase regulatory domain-like"/>
    <property type="match status" value="1"/>
</dbReference>
<dbReference type="GO" id="GO:0004180">
    <property type="term" value="F:carboxypeptidase activity"/>
    <property type="evidence" value="ECO:0007669"/>
    <property type="project" value="UniProtKB-KW"/>
</dbReference>
<dbReference type="Gene3D" id="2.60.40.1120">
    <property type="entry name" value="Carboxypeptidase-like, regulatory domain"/>
    <property type="match status" value="1"/>
</dbReference>
<dbReference type="EMBL" id="JAHLFU010000237">
    <property type="protein sequence ID" value="MBU3854429.1"/>
    <property type="molecule type" value="Genomic_DNA"/>
</dbReference>
<reference evidence="2" key="2">
    <citation type="submission" date="2021-04" db="EMBL/GenBank/DDBJ databases">
        <authorList>
            <person name="Gilroy R."/>
        </authorList>
    </citation>
    <scope>NUCLEOTIDE SEQUENCE</scope>
    <source>
        <strain evidence="2">G3-2149</strain>
    </source>
</reference>
<feature type="signal peptide" evidence="1">
    <location>
        <begin position="1"/>
        <end position="20"/>
    </location>
</feature>
<evidence type="ECO:0000256" key="1">
    <source>
        <dbReference type="SAM" id="SignalP"/>
    </source>
</evidence>
<accession>A0A9E2L9G6</accession>
<proteinExistence type="predicted"/>
<protein>
    <submittedName>
        <fullName evidence="2">DUF5686 and carboxypeptidase regulatory-like domain-containing protein</fullName>
    </submittedName>
</protein>
<keyword evidence="2" id="KW-0645">Protease</keyword>
<sequence length="865" mass="101027">MQKTVLLILFLLLLAPAAIAQKITGKVTDKETGEPLGWVQVYYQDQKGSGVPTREDGSYSIPYRKGKILCFSMMGYETQTFNIERLRPIHVSLSSRTQDIREVEITRQRKRYSRKDNPAVALMQKVIAAKKKTDLHEKDFFSYNRYQKLTFGLNEVTERVFEEGQFKRMPFLKDHVEVCEETGKLILPLTVNETVSRHIYRKEPKSEKEIVTGIRSNGINELFNTGEVVNTLIKDCFTDVNIYDNEIRLLQFPFISPISSTSAIRFYRYFIVDTLEVHGEKCIRVDFTPNNPQDFGFAGSLYILADSSWQVRRVEMGIPKRSDVNFVEQMNIIQEYNRLPTGEYVLTDDKMIVQLFLIKSVQKFQVERTTTYQDYAFTEIPDKTFKFRGKQKTDPSAMMRNEAFWNKQRPKELTASEGKMNDFIKKLESIKGFNFVLFVAKAFIENHVEVTADPEKPSPVDIGPINTIITHNFVEGLRLRASAQTTANLHPHLFGKGYVAYGFGDHRWKGMGELTYSFYKKDYLPREFPVHNLSFSYARDVMSPSDKFLPTDKDNVFISFKWTPVEHMQYYERFAVNYDREWENGLRFNLRMKRETSEPTGALFYEPMNGRTAPSNTSFRRLRYLTTTDATVGITYQPGATWINSKQHRLQTNQDAPILGLEHTTGVPLLGGDYTYNFTEATLYKRLWLRSWGRMDFYVKGGIQWNKVPFPLLIMPAANLSYIIEDNTFHLIDNMEFLNDRYSSLMFSWDMNGKILNRIPLINRLQWREFIGCNVLWGTLTDKNNPFLARNLNDPELFYFPGNFDRNGQFTYKSGVMNPKVPYVELVVGVHNIFKLFHVEYVRRMNYLKEDTQKWGVRFLFRMSF</sequence>
<dbReference type="AlphaFoldDB" id="A0A9E2L9G6"/>
<organism evidence="2 3">
    <name type="scientific">Candidatus Paraprevotella stercoravium</name>
    <dbReference type="NCBI Taxonomy" id="2838725"/>
    <lineage>
        <taxon>Bacteria</taxon>
        <taxon>Pseudomonadati</taxon>
        <taxon>Bacteroidota</taxon>
        <taxon>Bacteroidia</taxon>
        <taxon>Bacteroidales</taxon>
        <taxon>Prevotellaceae</taxon>
        <taxon>Paraprevotella</taxon>
    </lineage>
</organism>
<keyword evidence="2" id="KW-0121">Carboxypeptidase</keyword>
<keyword evidence="1" id="KW-0732">Signal</keyword>
<feature type="chain" id="PRO_5039579968" evidence="1">
    <location>
        <begin position="21"/>
        <end position="865"/>
    </location>
</feature>
<dbReference type="InterPro" id="IPR043741">
    <property type="entry name" value="DUF5686"/>
</dbReference>
<dbReference type="Pfam" id="PF13715">
    <property type="entry name" value="CarbopepD_reg_2"/>
    <property type="match status" value="1"/>
</dbReference>
<evidence type="ECO:0000313" key="2">
    <source>
        <dbReference type="EMBL" id="MBU3854429.1"/>
    </source>
</evidence>
<dbReference type="Pfam" id="PF18939">
    <property type="entry name" value="DUF5686"/>
    <property type="match status" value="1"/>
</dbReference>
<comment type="caution">
    <text evidence="2">The sequence shown here is derived from an EMBL/GenBank/DDBJ whole genome shotgun (WGS) entry which is preliminary data.</text>
</comment>
<keyword evidence="2" id="KW-0378">Hydrolase</keyword>
<reference evidence="2" key="1">
    <citation type="journal article" date="2021" name="PeerJ">
        <title>Extensive microbial diversity within the chicken gut microbiome revealed by metagenomics and culture.</title>
        <authorList>
            <person name="Gilroy R."/>
            <person name="Ravi A."/>
            <person name="Getino M."/>
            <person name="Pursley I."/>
            <person name="Horton D.L."/>
            <person name="Alikhan N.F."/>
            <person name="Baker D."/>
            <person name="Gharbi K."/>
            <person name="Hall N."/>
            <person name="Watson M."/>
            <person name="Adriaenssens E.M."/>
            <person name="Foster-Nyarko E."/>
            <person name="Jarju S."/>
            <person name="Secka A."/>
            <person name="Antonio M."/>
            <person name="Oren A."/>
            <person name="Chaudhuri R.R."/>
            <person name="La Ragione R."/>
            <person name="Hildebrand F."/>
            <person name="Pallen M.J."/>
        </authorList>
    </citation>
    <scope>NUCLEOTIDE SEQUENCE</scope>
    <source>
        <strain evidence="2">G3-2149</strain>
    </source>
</reference>